<dbReference type="Gene3D" id="2.30.30.90">
    <property type="match status" value="1"/>
</dbReference>
<dbReference type="SUPFAM" id="SSF50037">
    <property type="entry name" value="C-terminal domain of transcriptional repressors"/>
    <property type="match status" value="1"/>
</dbReference>
<evidence type="ECO:0000313" key="3">
    <source>
        <dbReference type="EMBL" id="MBC8569236.1"/>
    </source>
</evidence>
<dbReference type="Proteomes" id="UP000660861">
    <property type="component" value="Unassembled WGS sequence"/>
</dbReference>
<proteinExistence type="predicted"/>
<dbReference type="InterPro" id="IPR038157">
    <property type="entry name" value="FeoA_core_dom"/>
</dbReference>
<feature type="domain" description="Ferrous iron transporter FeoA-like" evidence="2">
    <location>
        <begin position="5"/>
        <end position="75"/>
    </location>
</feature>
<dbReference type="Pfam" id="PF04023">
    <property type="entry name" value="FeoA"/>
    <property type="match status" value="1"/>
</dbReference>
<evidence type="ECO:0000313" key="4">
    <source>
        <dbReference type="Proteomes" id="UP000660861"/>
    </source>
</evidence>
<dbReference type="GO" id="GO:0046914">
    <property type="term" value="F:transition metal ion binding"/>
    <property type="evidence" value="ECO:0007669"/>
    <property type="project" value="InterPro"/>
</dbReference>
<dbReference type="EMBL" id="JACRTC010000001">
    <property type="protein sequence ID" value="MBC8569236.1"/>
    <property type="molecule type" value="Genomic_DNA"/>
</dbReference>
<dbReference type="RefSeq" id="WP_262396346.1">
    <property type="nucleotide sequence ID" value="NZ_JACRTC010000001.1"/>
</dbReference>
<evidence type="ECO:0000256" key="1">
    <source>
        <dbReference type="ARBA" id="ARBA00023004"/>
    </source>
</evidence>
<sequence length="76" mass="8358">MWRTKTLGDLRPGQSGVVLRVSGQGALKRRLVDMGITPGVAIFVRKKAPLGDPIEVNLRGFALSLRRDDAVKIEME</sequence>
<keyword evidence="4" id="KW-1185">Reference proteome</keyword>
<gene>
    <name evidence="3" type="ORF">H8709_00130</name>
</gene>
<dbReference type="PANTHER" id="PTHR42954">
    <property type="entry name" value="FE(2+) TRANSPORT PROTEIN A"/>
    <property type="match status" value="1"/>
</dbReference>
<dbReference type="AlphaFoldDB" id="A0A926I9K2"/>
<dbReference type="SMART" id="SM00899">
    <property type="entry name" value="FeoA"/>
    <property type="match status" value="1"/>
</dbReference>
<comment type="caution">
    <text evidence="3">The sequence shown here is derived from an EMBL/GenBank/DDBJ whole genome shotgun (WGS) entry which is preliminary data.</text>
</comment>
<dbReference type="PANTHER" id="PTHR42954:SF2">
    <property type="entry name" value="FE(2+) TRANSPORT PROTEIN A"/>
    <property type="match status" value="1"/>
</dbReference>
<organism evidence="3 4">
    <name type="scientific">Zongyangia hominis</name>
    <dbReference type="NCBI Taxonomy" id="2763677"/>
    <lineage>
        <taxon>Bacteria</taxon>
        <taxon>Bacillati</taxon>
        <taxon>Bacillota</taxon>
        <taxon>Clostridia</taxon>
        <taxon>Eubacteriales</taxon>
        <taxon>Oscillospiraceae</taxon>
        <taxon>Zongyangia</taxon>
    </lineage>
</organism>
<dbReference type="InterPro" id="IPR008988">
    <property type="entry name" value="Transcriptional_repressor_C"/>
</dbReference>
<name>A0A926I9K2_9FIRM</name>
<keyword evidence="1" id="KW-0408">Iron</keyword>
<dbReference type="InterPro" id="IPR007167">
    <property type="entry name" value="Fe-transptr_FeoA-like"/>
</dbReference>
<protein>
    <submittedName>
        <fullName evidence="3">Ferrous iron transport protein A</fullName>
    </submittedName>
</protein>
<reference evidence="3" key="1">
    <citation type="submission" date="2020-08" db="EMBL/GenBank/DDBJ databases">
        <title>Genome public.</title>
        <authorList>
            <person name="Liu C."/>
            <person name="Sun Q."/>
        </authorList>
    </citation>
    <scope>NUCLEOTIDE SEQUENCE</scope>
    <source>
        <strain evidence="3">NSJ-54</strain>
    </source>
</reference>
<dbReference type="InterPro" id="IPR052713">
    <property type="entry name" value="FeoA"/>
</dbReference>
<evidence type="ECO:0000259" key="2">
    <source>
        <dbReference type="SMART" id="SM00899"/>
    </source>
</evidence>
<accession>A0A926I9K2</accession>